<dbReference type="EMBL" id="CAPB01000014">
    <property type="protein sequence ID" value="CCO93641.1"/>
    <property type="molecule type" value="Genomic_DNA"/>
</dbReference>
<evidence type="ECO:0000313" key="2">
    <source>
        <dbReference type="Proteomes" id="UP000013111"/>
    </source>
</evidence>
<proteinExistence type="predicted"/>
<gene>
    <name evidence="1" type="ORF">BN437_1707</name>
</gene>
<comment type="caution">
    <text evidence="1">The sequence shown here is derived from an EMBL/GenBank/DDBJ whole genome shotgun (WGS) entry which is preliminary data.</text>
</comment>
<accession>A0A831A4K1</accession>
<reference evidence="1 2" key="1">
    <citation type="submission" date="2012-11" db="EMBL/GenBank/DDBJ databases">
        <authorList>
            <person name="Linke B."/>
        </authorList>
    </citation>
    <scope>NUCLEOTIDE SEQUENCE [LARGE SCALE GENOMIC DNA]</scope>
    <source>
        <strain evidence="2">CFBP 1232</strain>
    </source>
</reference>
<name>A0A831A4K1_ERWAM</name>
<organism evidence="1 2">
    <name type="scientific">Erwinia amylovora NBRC 12687 = CFBP 1232</name>
    <dbReference type="NCBI Taxonomy" id="1219359"/>
    <lineage>
        <taxon>Bacteria</taxon>
        <taxon>Pseudomonadati</taxon>
        <taxon>Pseudomonadota</taxon>
        <taxon>Gammaproteobacteria</taxon>
        <taxon>Enterobacterales</taxon>
        <taxon>Erwiniaceae</taxon>
        <taxon>Erwinia</taxon>
    </lineage>
</organism>
<protein>
    <submittedName>
        <fullName evidence="1">Uncharacterized protein</fullName>
    </submittedName>
</protein>
<dbReference type="AlphaFoldDB" id="A0A831A4K1"/>
<evidence type="ECO:0000313" key="1">
    <source>
        <dbReference type="EMBL" id="CCO93641.1"/>
    </source>
</evidence>
<sequence>MLSTVFSGRYLRRWPKKQSPTCWKQPGSSQRR</sequence>
<reference evidence="1 2" key="2">
    <citation type="submission" date="2013-04" db="EMBL/GenBank/DDBJ databases">
        <title>Comparative genomics of 12 strains of Erwinia amylovora identifies a pan-genome with a large conserved core and provides insights into host specificity.</title>
        <authorList>
            <person name="Mann R.A."/>
            <person name="Smits T.H.M."/>
            <person name="Buehlmann A."/>
            <person name="Blom J."/>
            <person name="Goesmann A."/>
            <person name="Frey J.E."/>
            <person name="Plummer K.M."/>
            <person name="Beer S.V."/>
            <person name="Luck J."/>
            <person name="Duffy B."/>
            <person name="Rodoni B."/>
        </authorList>
    </citation>
    <scope>NUCLEOTIDE SEQUENCE [LARGE SCALE GENOMIC DNA]</scope>
    <source>
        <strain evidence="2">CFBP 1232</strain>
    </source>
</reference>
<dbReference type="Proteomes" id="UP000013111">
    <property type="component" value="Unassembled WGS sequence"/>
</dbReference>